<evidence type="ECO:0000313" key="3">
    <source>
        <dbReference type="Proteomes" id="UP000006882"/>
    </source>
</evidence>
<dbReference type="EMBL" id="CM007658">
    <property type="protein sequence ID" value="ONH90795.1"/>
    <property type="molecule type" value="Genomic_DNA"/>
</dbReference>
<dbReference type="Gramene" id="ONH90795">
    <property type="protein sequence ID" value="ONH90795"/>
    <property type="gene ID" value="PRUPE_8G074600"/>
</dbReference>
<dbReference type="Proteomes" id="UP000006882">
    <property type="component" value="Chromosome G8"/>
</dbReference>
<keyword evidence="1" id="KW-0812">Transmembrane</keyword>
<gene>
    <name evidence="2" type="ORF">PRUPE_8G074600</name>
</gene>
<keyword evidence="1" id="KW-1133">Transmembrane helix</keyword>
<evidence type="ECO:0000313" key="2">
    <source>
        <dbReference type="EMBL" id="ONH90795.1"/>
    </source>
</evidence>
<protein>
    <submittedName>
        <fullName evidence="2">Uncharacterized protein</fullName>
    </submittedName>
</protein>
<reference evidence="2 3" key="1">
    <citation type="journal article" date="2013" name="Nat. Genet.">
        <title>The high-quality draft genome of peach (Prunus persica) identifies unique patterns of genetic diversity, domestication and genome evolution.</title>
        <authorList>
            <consortium name="International Peach Genome Initiative"/>
            <person name="Verde I."/>
            <person name="Abbott A.G."/>
            <person name="Scalabrin S."/>
            <person name="Jung S."/>
            <person name="Shu S."/>
            <person name="Marroni F."/>
            <person name="Zhebentyayeva T."/>
            <person name="Dettori M.T."/>
            <person name="Grimwood J."/>
            <person name="Cattonaro F."/>
            <person name="Zuccolo A."/>
            <person name="Rossini L."/>
            <person name="Jenkins J."/>
            <person name="Vendramin E."/>
            <person name="Meisel L.A."/>
            <person name="Decroocq V."/>
            <person name="Sosinski B."/>
            <person name="Prochnik S."/>
            <person name="Mitros T."/>
            <person name="Policriti A."/>
            <person name="Cipriani G."/>
            <person name="Dondini L."/>
            <person name="Ficklin S."/>
            <person name="Goodstein D.M."/>
            <person name="Xuan P."/>
            <person name="Del Fabbro C."/>
            <person name="Aramini V."/>
            <person name="Copetti D."/>
            <person name="Gonzalez S."/>
            <person name="Horner D.S."/>
            <person name="Falchi R."/>
            <person name="Lucas S."/>
            <person name="Mica E."/>
            <person name="Maldonado J."/>
            <person name="Lazzari B."/>
            <person name="Bielenberg D."/>
            <person name="Pirona R."/>
            <person name="Miculan M."/>
            <person name="Barakat A."/>
            <person name="Testolin R."/>
            <person name="Stella A."/>
            <person name="Tartarini S."/>
            <person name="Tonutti P."/>
            <person name="Arus P."/>
            <person name="Orellana A."/>
            <person name="Wells C."/>
            <person name="Main D."/>
            <person name="Vizzotto G."/>
            <person name="Silva H."/>
            <person name="Salamini F."/>
            <person name="Schmutz J."/>
            <person name="Morgante M."/>
            <person name="Rokhsar D.S."/>
        </authorList>
    </citation>
    <scope>NUCLEOTIDE SEQUENCE [LARGE SCALE GENOMIC DNA]</scope>
    <source>
        <strain evidence="3">cv. Nemared</strain>
    </source>
</reference>
<sequence>MHSCAKRRERENKCFGIEDFHLPSGPRCDIIVPLYWRRDRLVLLNLILILLSNTLYCLHLFFMGPKVL</sequence>
<accession>A0A251MUN4</accession>
<organism evidence="2 3">
    <name type="scientific">Prunus persica</name>
    <name type="common">Peach</name>
    <name type="synonym">Amygdalus persica</name>
    <dbReference type="NCBI Taxonomy" id="3760"/>
    <lineage>
        <taxon>Eukaryota</taxon>
        <taxon>Viridiplantae</taxon>
        <taxon>Streptophyta</taxon>
        <taxon>Embryophyta</taxon>
        <taxon>Tracheophyta</taxon>
        <taxon>Spermatophyta</taxon>
        <taxon>Magnoliopsida</taxon>
        <taxon>eudicotyledons</taxon>
        <taxon>Gunneridae</taxon>
        <taxon>Pentapetalae</taxon>
        <taxon>rosids</taxon>
        <taxon>fabids</taxon>
        <taxon>Rosales</taxon>
        <taxon>Rosaceae</taxon>
        <taxon>Amygdaloideae</taxon>
        <taxon>Amygdaleae</taxon>
        <taxon>Prunus</taxon>
    </lineage>
</organism>
<feature type="transmembrane region" description="Helical" evidence="1">
    <location>
        <begin position="41"/>
        <end position="62"/>
    </location>
</feature>
<evidence type="ECO:0000256" key="1">
    <source>
        <dbReference type="SAM" id="Phobius"/>
    </source>
</evidence>
<proteinExistence type="predicted"/>
<dbReference type="AlphaFoldDB" id="A0A251MUN4"/>
<keyword evidence="1" id="KW-0472">Membrane</keyword>
<name>A0A251MUN4_PRUPE</name>
<keyword evidence="3" id="KW-1185">Reference proteome</keyword>